<dbReference type="Gene3D" id="3.40.1640.10">
    <property type="entry name" value="PSTPO5379-like"/>
    <property type="match status" value="1"/>
</dbReference>
<dbReference type="Gene3D" id="3.90.1640.20">
    <property type="entry name" value="TON_0340"/>
    <property type="match status" value="1"/>
</dbReference>
<feature type="domain" description="D-glutamate cyclase-like C-terminal" evidence="3">
    <location>
        <begin position="293"/>
        <end position="604"/>
    </location>
</feature>
<dbReference type="Pfam" id="PF07286">
    <property type="entry name" value="D-Glu_cyclase"/>
    <property type="match status" value="1"/>
</dbReference>
<feature type="non-terminal residue" evidence="4">
    <location>
        <position position="608"/>
    </location>
</feature>
<evidence type="ECO:0000259" key="3">
    <source>
        <dbReference type="Pfam" id="PF14336"/>
    </source>
</evidence>
<dbReference type="OrthoDB" id="10262538at2759"/>
<dbReference type="EMBL" id="JAATIS010008546">
    <property type="protein sequence ID" value="KAG2457611.1"/>
    <property type="molecule type" value="Genomic_DNA"/>
</dbReference>
<gene>
    <name evidence="4" type="primary">Dglucy_0</name>
    <name evidence="4" type="ORF">GTO96_0011887</name>
</gene>
<evidence type="ECO:0000256" key="2">
    <source>
        <dbReference type="ARBA" id="ARBA00023239"/>
    </source>
</evidence>
<organism evidence="4 5">
    <name type="scientific">Polypterus senegalus</name>
    <name type="common">Senegal bichir</name>
    <dbReference type="NCBI Taxonomy" id="55291"/>
    <lineage>
        <taxon>Eukaryota</taxon>
        <taxon>Metazoa</taxon>
        <taxon>Chordata</taxon>
        <taxon>Craniata</taxon>
        <taxon>Vertebrata</taxon>
        <taxon>Euteleostomi</taxon>
        <taxon>Actinopterygii</taxon>
        <taxon>Polypteriformes</taxon>
        <taxon>Polypteridae</taxon>
        <taxon>Polypterus</taxon>
    </lineage>
</organism>
<dbReference type="GO" id="GO:0006536">
    <property type="term" value="P:glutamate metabolic process"/>
    <property type="evidence" value="ECO:0007669"/>
    <property type="project" value="TreeGrafter"/>
</dbReference>
<name>A0A8X7WXZ9_POLSE</name>
<comment type="caution">
    <text evidence="4">The sequence shown here is derived from an EMBL/GenBank/DDBJ whole genome shotgun (WGS) entry which is preliminary data.</text>
</comment>
<dbReference type="Gene3D" id="3.30.2040.10">
    <property type="entry name" value="PSTPO5379-like domain"/>
    <property type="match status" value="1"/>
</dbReference>
<dbReference type="InterPro" id="IPR009906">
    <property type="entry name" value="D-Glu_cyclase"/>
</dbReference>
<dbReference type="SUPFAM" id="SSF160920">
    <property type="entry name" value="PSTPO5379-like"/>
    <property type="match status" value="1"/>
</dbReference>
<keyword evidence="2" id="KW-0456">Lyase</keyword>
<dbReference type="AlphaFoldDB" id="A0A8X7WXZ9"/>
<reference evidence="4 5" key="1">
    <citation type="journal article" date="2021" name="Cell">
        <title>Tracing the genetic footprints of vertebrate landing in non-teleost ray-finned fishes.</title>
        <authorList>
            <person name="Bi X."/>
            <person name="Wang K."/>
            <person name="Yang L."/>
            <person name="Pan H."/>
            <person name="Jiang H."/>
            <person name="Wei Q."/>
            <person name="Fang M."/>
            <person name="Yu H."/>
            <person name="Zhu C."/>
            <person name="Cai Y."/>
            <person name="He Y."/>
            <person name="Gan X."/>
            <person name="Zeng H."/>
            <person name="Yu D."/>
            <person name="Zhu Y."/>
            <person name="Jiang H."/>
            <person name="Qiu Q."/>
            <person name="Yang H."/>
            <person name="Zhang Y.E."/>
            <person name="Wang W."/>
            <person name="Zhu M."/>
            <person name="He S."/>
            <person name="Zhang G."/>
        </authorList>
    </citation>
    <scope>NUCLEOTIDE SEQUENCE [LARGE SCALE GENOMIC DNA]</scope>
    <source>
        <strain evidence="4">Bchr_013</strain>
    </source>
</reference>
<evidence type="ECO:0000313" key="5">
    <source>
        <dbReference type="Proteomes" id="UP000886611"/>
    </source>
</evidence>
<dbReference type="InterPro" id="IPR038021">
    <property type="entry name" value="Putative_hydro-lyase"/>
</dbReference>
<dbReference type="Pfam" id="PF14336">
    <property type="entry name" value="GLUCM-like_C"/>
    <property type="match status" value="1"/>
</dbReference>
<protein>
    <submittedName>
        <fullName evidence="4">GLUCM protein</fullName>
    </submittedName>
</protein>
<dbReference type="Proteomes" id="UP000886611">
    <property type="component" value="Unassembled WGS sequence"/>
</dbReference>
<keyword evidence="5" id="KW-1185">Reference proteome</keyword>
<dbReference type="FunFam" id="3.90.1640.20:FF:000001">
    <property type="entry name" value="D-glutamate cyclase, mitochondrial"/>
    <property type="match status" value="1"/>
</dbReference>
<evidence type="ECO:0000256" key="1">
    <source>
        <dbReference type="ARBA" id="ARBA00007896"/>
    </source>
</evidence>
<dbReference type="GO" id="GO:0047820">
    <property type="term" value="F:D-glutamate cyclase activity"/>
    <property type="evidence" value="ECO:0007669"/>
    <property type="project" value="TreeGrafter"/>
</dbReference>
<proteinExistence type="inferred from homology"/>
<evidence type="ECO:0000313" key="4">
    <source>
        <dbReference type="EMBL" id="KAG2457611.1"/>
    </source>
</evidence>
<feature type="non-terminal residue" evidence="4">
    <location>
        <position position="1"/>
    </location>
</feature>
<sequence>MSVLARVSRLPHSASWIITQRRVLMSSYSTTVARVYKQPGIVILPKQFADDFEQFCSLNSGPLPLLYKGQPGEWSCSDMLGKVDIRTSFPQYYKYEAGNLCASLPDLLPHTGDLEEMVVFILGCSPSGDMALQTADNSARHTFSIYKTTVPCQEVSPFQCNLLVSMIPVPEEELATAVQMEDRHGAPVHIGYPGLLGINSLSKPGYGAAVELKQGDIPVFRACGATAVEAIKSCKAPLAFTHAPGCVYVSEAQDSQHGQFCGPPDSIQSVCISENPLYFSLASPAAVQKIRSLEDAIITDPGNRGIRALFVQDELLKASLSMSHAKSVLITTGFPTHFNQNPPEETDGPPGALAMAAMLQALGKEVAIVVDLRALEMFRAIIAEALNQGILKQPVPILSFQEAGQDAAKRFLCLYGDPQSPRYDHLVAVERAGRARDGSYYNMRKVNIKHLVDPIDDLFIAANTIPGITTTGIGDGGNELGMGKVKEAVRKCMPNGDLIACDIAADHAIACGVSNWGGYAVACALYILNCCPIHERYLRKAVGLPRLSEKPFWTEALPVVSKEEQMMHIQVKFGIRSGKTGTLGMEVDGLPFYSTHSDMIQQLRDITL</sequence>
<comment type="similarity">
    <text evidence="1">Belongs to the D-glutamate cyclase family.</text>
</comment>
<dbReference type="PANTHER" id="PTHR32022:SF10">
    <property type="entry name" value="D-GLUTAMATE CYCLASE, MITOCHONDRIAL"/>
    <property type="match status" value="1"/>
</dbReference>
<accession>A0A8X7WXZ9</accession>
<dbReference type="PANTHER" id="PTHR32022">
    <property type="entry name" value="D-GLUTAMATE CYCLASE, MITOCHONDRIAL"/>
    <property type="match status" value="1"/>
</dbReference>
<dbReference type="InterPro" id="IPR025504">
    <property type="entry name" value="GLUCM_C"/>
</dbReference>